<dbReference type="SMART" id="SM00382">
    <property type="entry name" value="AAA"/>
    <property type="match status" value="1"/>
</dbReference>
<evidence type="ECO:0000313" key="5">
    <source>
        <dbReference type="EMBL" id="EJO17170.1"/>
    </source>
</evidence>
<protein>
    <submittedName>
        <fullName evidence="5">ABC transporter ATP-binding protein</fullName>
    </submittedName>
</protein>
<keyword evidence="3 5" id="KW-0067">ATP-binding</keyword>
<sequence>MFTLETRNIMIKVDNLSKRFGNQVALDNISFEIKEGEIFGFLGPSGAGKTTTINILTGQLSQDSGKAYILNKESNQLLPSDFLNIGIMSDTVGFYGKMTVYKNLQFFAKYHNVSLDKLDVLLKELELFEDKDKKAEKLSTGMKQRMLLIRSILHHPKILFLDEPTSGLDPALSNKVHDILLNLKNEGTTIFLTTHDMSEATKICDRISLLNSGHILEYGSPQEIIDKYSQQDKAIIRFKNGDSIMVSQVEAAKYLGGSDVASVHTLENTLEDIFIKISEDSKNA</sequence>
<dbReference type="Proteomes" id="UP000006983">
    <property type="component" value="Unassembled WGS sequence"/>
</dbReference>
<dbReference type="GO" id="GO:0005524">
    <property type="term" value="F:ATP binding"/>
    <property type="evidence" value="ECO:0007669"/>
    <property type="project" value="UniProtKB-KW"/>
</dbReference>
<dbReference type="PATRIC" id="fig|1200793.3.peg.1054"/>
<dbReference type="AlphaFoldDB" id="J7T7G7"/>
<dbReference type="PROSITE" id="PS50893">
    <property type="entry name" value="ABC_TRANSPORTER_2"/>
    <property type="match status" value="1"/>
</dbReference>
<keyword evidence="2" id="KW-0547">Nucleotide-binding</keyword>
<name>J7T7G7_STRSL</name>
<evidence type="ECO:0000256" key="2">
    <source>
        <dbReference type="ARBA" id="ARBA00022741"/>
    </source>
</evidence>
<evidence type="ECO:0000259" key="4">
    <source>
        <dbReference type="PROSITE" id="PS50893"/>
    </source>
</evidence>
<comment type="caution">
    <text evidence="5">The sequence shown here is derived from an EMBL/GenBank/DDBJ whole genome shotgun (WGS) entry which is preliminary data.</text>
</comment>
<keyword evidence="1" id="KW-0813">Transport</keyword>
<dbReference type="InterPro" id="IPR003593">
    <property type="entry name" value="AAA+_ATPase"/>
</dbReference>
<reference evidence="5 6" key="1">
    <citation type="journal article" date="2012" name="J. Bacteriol.">
        <title>Genome Sequence of the Lantibiotic Bacteriocin Producer Streptococcus salivarius Strain K12.</title>
        <authorList>
            <person name="Barretto C."/>
            <person name="Alvarez-Martin P."/>
            <person name="Foata F."/>
            <person name="Renault P."/>
            <person name="Berger B."/>
        </authorList>
    </citation>
    <scope>NUCLEOTIDE SEQUENCE [LARGE SCALE GENOMIC DNA]</scope>
    <source>
        <strain evidence="5 6">K12</strain>
    </source>
</reference>
<dbReference type="GO" id="GO:0016887">
    <property type="term" value="F:ATP hydrolysis activity"/>
    <property type="evidence" value="ECO:0007669"/>
    <property type="project" value="InterPro"/>
</dbReference>
<dbReference type="PANTHER" id="PTHR42711">
    <property type="entry name" value="ABC TRANSPORTER ATP-BINDING PROTEIN"/>
    <property type="match status" value="1"/>
</dbReference>
<accession>J7T7G7</accession>
<dbReference type="SUPFAM" id="SSF52540">
    <property type="entry name" value="P-loop containing nucleoside triphosphate hydrolases"/>
    <property type="match status" value="1"/>
</dbReference>
<dbReference type="InterPro" id="IPR027417">
    <property type="entry name" value="P-loop_NTPase"/>
</dbReference>
<gene>
    <name evidence="5" type="ORF">RSSL_01093</name>
</gene>
<organism evidence="5 6">
    <name type="scientific">Streptococcus salivarius K12</name>
    <dbReference type="NCBI Taxonomy" id="1200793"/>
    <lineage>
        <taxon>Bacteria</taxon>
        <taxon>Bacillati</taxon>
        <taxon>Bacillota</taxon>
        <taxon>Bacilli</taxon>
        <taxon>Lactobacillales</taxon>
        <taxon>Streptococcaceae</taxon>
        <taxon>Streptococcus</taxon>
    </lineage>
</organism>
<dbReference type="InterPro" id="IPR050763">
    <property type="entry name" value="ABC_transporter_ATP-binding"/>
</dbReference>
<evidence type="ECO:0000313" key="6">
    <source>
        <dbReference type="Proteomes" id="UP000006983"/>
    </source>
</evidence>
<proteinExistence type="predicted"/>
<dbReference type="InterPro" id="IPR003439">
    <property type="entry name" value="ABC_transporter-like_ATP-bd"/>
</dbReference>
<feature type="domain" description="ABC transporter" evidence="4">
    <location>
        <begin position="11"/>
        <end position="237"/>
    </location>
</feature>
<dbReference type="PANTHER" id="PTHR42711:SF13">
    <property type="entry name" value="ABC TRANSPORTER, ATP-BINDING PROTEIN"/>
    <property type="match status" value="1"/>
</dbReference>
<dbReference type="Gene3D" id="3.40.50.300">
    <property type="entry name" value="P-loop containing nucleotide triphosphate hydrolases"/>
    <property type="match status" value="1"/>
</dbReference>
<dbReference type="Pfam" id="PF00005">
    <property type="entry name" value="ABC_tran"/>
    <property type="match status" value="1"/>
</dbReference>
<dbReference type="CDD" id="cd03230">
    <property type="entry name" value="ABC_DR_subfamily_A"/>
    <property type="match status" value="1"/>
</dbReference>
<evidence type="ECO:0000256" key="3">
    <source>
        <dbReference type="ARBA" id="ARBA00022840"/>
    </source>
</evidence>
<dbReference type="EMBL" id="ALIF01000001">
    <property type="protein sequence ID" value="EJO17170.1"/>
    <property type="molecule type" value="Genomic_DNA"/>
</dbReference>
<keyword evidence="6" id="KW-1185">Reference proteome</keyword>
<evidence type="ECO:0000256" key="1">
    <source>
        <dbReference type="ARBA" id="ARBA00022448"/>
    </source>
</evidence>